<organism evidence="6 7">
    <name type="scientific">Halomonas pelophila</name>
    <dbReference type="NCBI Taxonomy" id="3151122"/>
    <lineage>
        <taxon>Bacteria</taxon>
        <taxon>Pseudomonadati</taxon>
        <taxon>Pseudomonadota</taxon>
        <taxon>Gammaproteobacteria</taxon>
        <taxon>Oceanospirillales</taxon>
        <taxon>Halomonadaceae</taxon>
        <taxon>Halomonas</taxon>
    </lineage>
</organism>
<dbReference type="PANTHER" id="PTHR42913:SF9">
    <property type="entry name" value="SLR1591 PROTEIN"/>
    <property type="match status" value="1"/>
</dbReference>
<dbReference type="InterPro" id="IPR023753">
    <property type="entry name" value="FAD/NAD-binding_dom"/>
</dbReference>
<dbReference type="Gene3D" id="3.50.50.100">
    <property type="match status" value="1"/>
</dbReference>
<proteinExistence type="predicted"/>
<feature type="domain" description="FAD/NAD(P)-binding" evidence="5">
    <location>
        <begin position="13"/>
        <end position="305"/>
    </location>
</feature>
<evidence type="ECO:0000256" key="2">
    <source>
        <dbReference type="ARBA" id="ARBA00022630"/>
    </source>
</evidence>
<evidence type="ECO:0000313" key="7">
    <source>
        <dbReference type="Proteomes" id="UP001472978"/>
    </source>
</evidence>
<dbReference type="Proteomes" id="UP001472978">
    <property type="component" value="Unassembled WGS sequence"/>
</dbReference>
<sequence length="385" mass="41532">MTPASPRAERPRLLLVGAGHVHLQLLRHRRRFGDAEVMLVDPGGFWHAGIAAGMLGGKHGASEGRLDPARLATRYGVTPIRGRLAGLDPEARQARLEDGRTLDFSLLSLNLGSSSRCPPPSSPGPRVWAIKPIPRLLAMRHSLEREFARGLAPRIVVVGGGASGVEIACQLRELARRSGAQAEILLVTRDERLLEGAPAGAVRWLMRHLARQEVRVRFGVNVSGHAPGGLTFTAADHAWGEDSLQWLAADHVVHAAGLAPPEGLERLGLPLIPERGLAVEETLQSPGSPDVFAAGDCAALMHRVLPKLILHDLQQAAVLADNLAARLAGKPLTPYVPRRVAVTILDLGGQGLAIRGRRWWGGRLALAWKRRLDRGVFDRGLFDRG</sequence>
<evidence type="ECO:0000259" key="5">
    <source>
        <dbReference type="Pfam" id="PF07992"/>
    </source>
</evidence>
<dbReference type="InterPro" id="IPR051169">
    <property type="entry name" value="NADH-Q_oxidoreductase"/>
</dbReference>
<protein>
    <submittedName>
        <fullName evidence="6">FAD-dependent oxidoreductase</fullName>
    </submittedName>
</protein>
<dbReference type="PRINTS" id="PR00368">
    <property type="entry name" value="FADPNR"/>
</dbReference>
<keyword evidence="3" id="KW-0274">FAD</keyword>
<comment type="cofactor">
    <cofactor evidence="1">
        <name>FAD</name>
        <dbReference type="ChEBI" id="CHEBI:57692"/>
    </cofactor>
</comment>
<evidence type="ECO:0000256" key="3">
    <source>
        <dbReference type="ARBA" id="ARBA00022827"/>
    </source>
</evidence>
<dbReference type="SUPFAM" id="SSF51905">
    <property type="entry name" value="FAD/NAD(P)-binding domain"/>
    <property type="match status" value="1"/>
</dbReference>
<keyword evidence="7" id="KW-1185">Reference proteome</keyword>
<keyword evidence="4" id="KW-0560">Oxidoreductase</keyword>
<dbReference type="InterPro" id="IPR036188">
    <property type="entry name" value="FAD/NAD-bd_sf"/>
</dbReference>
<dbReference type="EMBL" id="JBEGCI010000004">
    <property type="protein sequence ID" value="MEQ6888192.1"/>
    <property type="molecule type" value="Genomic_DNA"/>
</dbReference>
<reference evidence="6 7" key="1">
    <citation type="submission" date="2024-05" db="EMBL/GenBank/DDBJ databases">
        <title>Halomonas sp. CS7 16S ribosomal RNA gene Genome sequencing and assembly.</title>
        <authorList>
            <person name="Yook S."/>
        </authorList>
    </citation>
    <scope>NUCLEOTIDE SEQUENCE [LARGE SCALE GENOMIC DNA]</scope>
    <source>
        <strain evidence="6 7">CS7</strain>
    </source>
</reference>
<gene>
    <name evidence="6" type="ORF">ABE957_05810</name>
</gene>
<dbReference type="RefSeq" id="WP_349757738.1">
    <property type="nucleotide sequence ID" value="NZ_JBEGCI010000004.1"/>
</dbReference>
<accession>A0ABV1N393</accession>
<dbReference type="Pfam" id="PF07992">
    <property type="entry name" value="Pyr_redox_2"/>
    <property type="match status" value="1"/>
</dbReference>
<dbReference type="PANTHER" id="PTHR42913">
    <property type="entry name" value="APOPTOSIS-INDUCING FACTOR 1"/>
    <property type="match status" value="1"/>
</dbReference>
<name>A0ABV1N393_9GAMM</name>
<keyword evidence="2" id="KW-0285">Flavoprotein</keyword>
<evidence type="ECO:0000256" key="1">
    <source>
        <dbReference type="ARBA" id="ARBA00001974"/>
    </source>
</evidence>
<evidence type="ECO:0000256" key="4">
    <source>
        <dbReference type="ARBA" id="ARBA00023002"/>
    </source>
</evidence>
<comment type="caution">
    <text evidence="6">The sequence shown here is derived from an EMBL/GenBank/DDBJ whole genome shotgun (WGS) entry which is preliminary data.</text>
</comment>
<evidence type="ECO:0000313" key="6">
    <source>
        <dbReference type="EMBL" id="MEQ6888192.1"/>
    </source>
</evidence>